<evidence type="ECO:0000313" key="2">
    <source>
        <dbReference type="Proteomes" id="UP001163223"/>
    </source>
</evidence>
<dbReference type="Proteomes" id="UP001163223">
    <property type="component" value="Chromosome"/>
</dbReference>
<proteinExistence type="predicted"/>
<reference evidence="1" key="1">
    <citation type="submission" date="2022-11" db="EMBL/GenBank/DDBJ databases">
        <title>beta-Carotene-producing bacterium, Jeongeuplla avenae sp. nov., alleviates the salt stress of Arabidopsis seedlings.</title>
        <authorList>
            <person name="Jiang L."/>
            <person name="Lee J."/>
        </authorList>
    </citation>
    <scope>NUCLEOTIDE SEQUENCE</scope>
    <source>
        <strain evidence="1">DY_R2A_6</strain>
    </source>
</reference>
<accession>A0ACD4NNT4</accession>
<evidence type="ECO:0000313" key="1">
    <source>
        <dbReference type="EMBL" id="WAJ28397.1"/>
    </source>
</evidence>
<organism evidence="1 2">
    <name type="scientific">Antarcticirhabdus aurantiaca</name>
    <dbReference type="NCBI Taxonomy" id="2606717"/>
    <lineage>
        <taxon>Bacteria</taxon>
        <taxon>Pseudomonadati</taxon>
        <taxon>Pseudomonadota</taxon>
        <taxon>Alphaproteobacteria</taxon>
        <taxon>Hyphomicrobiales</taxon>
        <taxon>Aurantimonadaceae</taxon>
        <taxon>Antarcticirhabdus</taxon>
    </lineage>
</organism>
<keyword evidence="2" id="KW-1185">Reference proteome</keyword>
<dbReference type="EMBL" id="CP113520">
    <property type="protein sequence ID" value="WAJ28397.1"/>
    <property type="molecule type" value="Genomic_DNA"/>
</dbReference>
<sequence length="63" mass="6997">MDFPGSTRLFALALMLVSSARQVPAQQLDGPRNELCEVLEPQRTGAMSREGLRIFAVHEAWPT</sequence>
<gene>
    <name evidence="1" type="ORF">OXU80_26905</name>
</gene>
<name>A0ACD4NNT4_9HYPH</name>
<protein>
    <submittedName>
        <fullName evidence="1">Uncharacterized protein</fullName>
    </submittedName>
</protein>